<accession>A0ABR7ESU7</accession>
<feature type="domain" description="LysM" evidence="1">
    <location>
        <begin position="487"/>
        <end position="537"/>
    </location>
</feature>
<dbReference type="InterPro" id="IPR024300">
    <property type="entry name" value="SipL_SPOCS_dom"/>
</dbReference>
<dbReference type="SUPFAM" id="SSF54106">
    <property type="entry name" value="LysM domain"/>
    <property type="match status" value="1"/>
</dbReference>
<dbReference type="InterPro" id="IPR036779">
    <property type="entry name" value="LysM_dom_sf"/>
</dbReference>
<evidence type="ECO:0000313" key="2">
    <source>
        <dbReference type="EMBL" id="MBC5664419.1"/>
    </source>
</evidence>
<proteinExistence type="predicted"/>
<name>A0ABR7ESU7_9FIRM</name>
<evidence type="ECO:0000313" key="3">
    <source>
        <dbReference type="Proteomes" id="UP000647235"/>
    </source>
</evidence>
<dbReference type="Proteomes" id="UP000647235">
    <property type="component" value="Unassembled WGS sequence"/>
</dbReference>
<dbReference type="Gene3D" id="3.10.350.10">
    <property type="entry name" value="LysM domain"/>
    <property type="match status" value="1"/>
</dbReference>
<comment type="caution">
    <text evidence="2">The sequence shown here is derived from an EMBL/GenBank/DDBJ whole genome shotgun (WGS) entry which is preliminary data.</text>
</comment>
<organism evidence="2 3">
    <name type="scientific">Dorea hominis</name>
    <dbReference type="NCBI Taxonomy" id="2763040"/>
    <lineage>
        <taxon>Bacteria</taxon>
        <taxon>Bacillati</taxon>
        <taxon>Bacillota</taxon>
        <taxon>Clostridia</taxon>
        <taxon>Lachnospirales</taxon>
        <taxon>Lachnospiraceae</taxon>
        <taxon>Dorea</taxon>
    </lineage>
</organism>
<dbReference type="PROSITE" id="PS51782">
    <property type="entry name" value="LYSM"/>
    <property type="match status" value="1"/>
</dbReference>
<dbReference type="Pfam" id="PF01476">
    <property type="entry name" value="LysM"/>
    <property type="match status" value="1"/>
</dbReference>
<dbReference type="EMBL" id="JACOOY010000004">
    <property type="protein sequence ID" value="MBC5664419.1"/>
    <property type="molecule type" value="Genomic_DNA"/>
</dbReference>
<dbReference type="SMART" id="SM00257">
    <property type="entry name" value="LysM"/>
    <property type="match status" value="1"/>
</dbReference>
<dbReference type="InterPro" id="IPR018392">
    <property type="entry name" value="LysM"/>
</dbReference>
<keyword evidence="3" id="KW-1185">Reference proteome</keyword>
<reference evidence="2 3" key="1">
    <citation type="submission" date="2020-08" db="EMBL/GenBank/DDBJ databases">
        <title>Genome public.</title>
        <authorList>
            <person name="Liu C."/>
            <person name="Sun Q."/>
        </authorList>
    </citation>
    <scope>NUCLEOTIDE SEQUENCE [LARGE SCALE GENOMIC DNA]</scope>
    <source>
        <strain evidence="2 3">NSJ-36</strain>
    </source>
</reference>
<sequence>MEQKDYETLTCETQEFRRYSQGKTIVDQFYVDQDYNVPDAKSDVQRVILNEGTLRIEEQKIVDNYIRISGKIQFRMLYVTDDSEKRLSSLEGRFPFEELVYAEKVPEGSLFIKSSQTELTVTVIHSRKLGIKALVELQVCSEQQKEEHLTSDIYREGRRGEEGSEYADGLCRKKRQETLLKMHTMKRDTYRIKEEVQIGGTKENIGTLLWTEVTPGKLDTRIGEEVLLLQGEMLVFCFYESPDGRLDWIEQTVAYEGKIPCYGAKDSMYHQLYPVFTDVAVESRMDEEGEVRILGVEATLDMRLIVYEEVEMDVLEDAYALDGECEIKYKDCPCEKLLMQNHTKCKVTEKLTLPEIKEDILQICHSTGRVEVESTQITEKGIEVEGVLHIQFLYIKSDDEIPFDVWQGMVPFTAFLESNETNDRMQVDLTWCIEQLNVGLLGNAEVEVKAVLAFHGFLKEEVKIRCPQEMICLPFDAEKLEKQPGIVGYIVKEGDTLWDLAKRYGTTGERILEMNDCEKNGLKSGDKILIFKESLSIL</sequence>
<dbReference type="RefSeq" id="WP_186855446.1">
    <property type="nucleotide sequence ID" value="NZ_JACOOY010000004.1"/>
</dbReference>
<dbReference type="CDD" id="cd00118">
    <property type="entry name" value="LysM"/>
    <property type="match status" value="1"/>
</dbReference>
<dbReference type="Pfam" id="PF12673">
    <property type="entry name" value="SipL"/>
    <property type="match status" value="2"/>
</dbReference>
<evidence type="ECO:0000259" key="1">
    <source>
        <dbReference type="PROSITE" id="PS51782"/>
    </source>
</evidence>
<gene>
    <name evidence="2" type="ORF">H8S07_03850</name>
</gene>
<protein>
    <submittedName>
        <fullName evidence="2">DUF3794 domain-containing protein</fullName>
    </submittedName>
</protein>